<dbReference type="InterPro" id="IPR045304">
    <property type="entry name" value="LbH_SAT"/>
</dbReference>
<comment type="caution">
    <text evidence="4">The sequence shown here is derived from an EMBL/GenBank/DDBJ whole genome shotgun (WGS) entry which is preliminary data.</text>
</comment>
<dbReference type="InterPro" id="IPR001451">
    <property type="entry name" value="Hexapep"/>
</dbReference>
<reference evidence="4 5" key="1">
    <citation type="submission" date="2011-02" db="EMBL/GenBank/DDBJ databases">
        <authorList>
            <person name="Weinstock G."/>
            <person name="Sodergren E."/>
            <person name="Clifton S."/>
            <person name="Fulton L."/>
            <person name="Fulton B."/>
            <person name="Courtney L."/>
            <person name="Fronick C."/>
            <person name="Harrison M."/>
            <person name="Strong C."/>
            <person name="Farmer C."/>
            <person name="Delahaunty K."/>
            <person name="Markovic C."/>
            <person name="Hall O."/>
            <person name="Minx P."/>
            <person name="Tomlinson C."/>
            <person name="Mitreva M."/>
            <person name="Hou S."/>
            <person name="Chen J."/>
            <person name="Wollam A."/>
            <person name="Pepin K.H."/>
            <person name="Johnson M."/>
            <person name="Bhonagiri V."/>
            <person name="Zhang X."/>
            <person name="Suruliraj S."/>
            <person name="Warren W."/>
            <person name="Chinwalla A."/>
            <person name="Mardis E.R."/>
            <person name="Wilson R.K."/>
        </authorList>
    </citation>
    <scope>NUCLEOTIDE SEQUENCE [LARGE SCALE GENOMIC DNA]</scope>
    <source>
        <strain evidence="4 5">YIT 12056</strain>
    </source>
</reference>
<dbReference type="InterPro" id="IPR011004">
    <property type="entry name" value="Trimer_LpxA-like_sf"/>
</dbReference>
<organism evidence="4 5">
    <name type="scientific">Bacteroides clarus YIT 12056</name>
    <dbReference type="NCBI Taxonomy" id="762984"/>
    <lineage>
        <taxon>Bacteria</taxon>
        <taxon>Pseudomonadati</taxon>
        <taxon>Bacteroidota</taxon>
        <taxon>Bacteroidia</taxon>
        <taxon>Bacteroidales</taxon>
        <taxon>Bacteroidaceae</taxon>
        <taxon>Bacteroides</taxon>
    </lineage>
</organism>
<dbReference type="GO" id="GO:0016740">
    <property type="term" value="F:transferase activity"/>
    <property type="evidence" value="ECO:0007669"/>
    <property type="project" value="UniProtKB-KW"/>
</dbReference>
<dbReference type="CDD" id="cd03354">
    <property type="entry name" value="LbH_SAT"/>
    <property type="match status" value="1"/>
</dbReference>
<accession>A0ABN0CRN9</accession>
<keyword evidence="3" id="KW-0012">Acyltransferase</keyword>
<gene>
    <name evidence="4" type="ORF">HMPREF9445_00501</name>
</gene>
<proteinExistence type="inferred from homology"/>
<comment type="similarity">
    <text evidence="1">Belongs to the transferase hexapeptide repeat family.</text>
</comment>
<evidence type="ECO:0000256" key="3">
    <source>
        <dbReference type="ARBA" id="ARBA00023315"/>
    </source>
</evidence>
<protein>
    <submittedName>
        <fullName evidence="4">Bacterial transferase hexapeptide repeat protein</fullName>
    </submittedName>
</protein>
<sequence length="208" mass="23049">MILSKSQNNVSMNFKTCRQLIYEDFHKVLTQQPHGKLSEYLYILRYLITNNSFKFCFWFRLGSWSKGNKKLIPIYMFSWIMHRHYMFKFGIQMPLGTPVKGGLSFNHFSCIIINGATQIGRNCTIFHGVTTALKIGGSNAGVPSIGDNCVLGPGSKILGSVTLGDNVFVGANAVVTHNMPANSVVAGMPAKIISMNGTESTKLIRLHK</sequence>
<name>A0ABN0CRN9_9BACE</name>
<dbReference type="Proteomes" id="UP000010321">
    <property type="component" value="Unassembled WGS sequence"/>
</dbReference>
<dbReference type="Gene3D" id="2.160.10.10">
    <property type="entry name" value="Hexapeptide repeat proteins"/>
    <property type="match status" value="1"/>
</dbReference>
<dbReference type="SUPFAM" id="SSF51161">
    <property type="entry name" value="Trimeric LpxA-like enzymes"/>
    <property type="match status" value="1"/>
</dbReference>
<dbReference type="EMBL" id="AFBM01000006">
    <property type="protein sequence ID" value="EGF54157.1"/>
    <property type="molecule type" value="Genomic_DNA"/>
</dbReference>
<evidence type="ECO:0000313" key="5">
    <source>
        <dbReference type="Proteomes" id="UP000010321"/>
    </source>
</evidence>
<keyword evidence="5" id="KW-1185">Reference proteome</keyword>
<keyword evidence="2 4" id="KW-0808">Transferase</keyword>
<evidence type="ECO:0000313" key="4">
    <source>
        <dbReference type="EMBL" id="EGF54157.1"/>
    </source>
</evidence>
<dbReference type="Pfam" id="PF00132">
    <property type="entry name" value="Hexapep"/>
    <property type="match status" value="1"/>
</dbReference>
<evidence type="ECO:0000256" key="1">
    <source>
        <dbReference type="ARBA" id="ARBA00007274"/>
    </source>
</evidence>
<evidence type="ECO:0000256" key="2">
    <source>
        <dbReference type="ARBA" id="ARBA00022679"/>
    </source>
</evidence>
<dbReference type="PANTHER" id="PTHR42811">
    <property type="entry name" value="SERINE ACETYLTRANSFERASE"/>
    <property type="match status" value="1"/>
</dbReference>